<dbReference type="KEGG" id="poz:I0K15_10710"/>
<gene>
    <name evidence="1" type="ORF">I0K15_10710</name>
</gene>
<keyword evidence="2" id="KW-1185">Reference proteome</keyword>
<evidence type="ECO:0000313" key="1">
    <source>
        <dbReference type="EMBL" id="QPH56192.1"/>
    </source>
</evidence>
<protein>
    <submittedName>
        <fullName evidence="1">Roadblock/LC7 domain-containing protein</fullName>
    </submittedName>
</protein>
<name>A0A7S9LVQ3_9RHOB</name>
<reference evidence="1 2" key="1">
    <citation type="submission" date="2020-11" db="EMBL/GenBank/DDBJ databases">
        <title>Description of Pontivivens ytuae sp. nov. isolated from deep sea sediment of Mariana Trench.</title>
        <authorList>
            <person name="Wang Z."/>
            <person name="Sun Q.-L."/>
            <person name="Xu X.-D."/>
            <person name="Tang Y.-Z."/>
            <person name="Zhang J."/>
        </authorList>
    </citation>
    <scope>NUCLEOTIDE SEQUENCE [LARGE SCALE GENOMIC DNA]</scope>
    <source>
        <strain evidence="1 2">MT2928</strain>
    </source>
</reference>
<evidence type="ECO:0000313" key="2">
    <source>
        <dbReference type="Proteomes" id="UP000594800"/>
    </source>
</evidence>
<organism evidence="1 2">
    <name type="scientific">Pontivivens ytuae</name>
    <dbReference type="NCBI Taxonomy" id="2789856"/>
    <lineage>
        <taxon>Bacteria</taxon>
        <taxon>Pseudomonadati</taxon>
        <taxon>Pseudomonadota</taxon>
        <taxon>Alphaproteobacteria</taxon>
        <taxon>Rhodobacterales</taxon>
        <taxon>Paracoccaceae</taxon>
        <taxon>Pontivivens</taxon>
    </lineage>
</organism>
<proteinExistence type="predicted"/>
<dbReference type="AlphaFoldDB" id="A0A7S9LVQ3"/>
<dbReference type="Proteomes" id="UP000594800">
    <property type="component" value="Chromosome"/>
</dbReference>
<dbReference type="EMBL" id="CP064942">
    <property type="protein sequence ID" value="QPH56192.1"/>
    <property type="molecule type" value="Genomic_DNA"/>
</dbReference>
<accession>A0A7S9LVQ3</accession>
<sequence length="118" mass="12499">MQNQDLSGLHGLSGFIGACLVDSDSGMVLAKDGGGKLDMDVAGAANTDVVKAKLRAISSLDLDDNIEDILISLGKQYHLIRPLSDDPSVFLYLALDREQSNLAMARVALRKTDLGIAA</sequence>